<comment type="caution">
    <text evidence="1">The sequence shown here is derived from an EMBL/GenBank/DDBJ whole genome shotgun (WGS) entry which is preliminary data.</text>
</comment>
<evidence type="ECO:0000313" key="2">
    <source>
        <dbReference type="Proteomes" id="UP001153334"/>
    </source>
</evidence>
<proteinExistence type="predicted"/>
<dbReference type="Proteomes" id="UP001153334">
    <property type="component" value="Unassembled WGS sequence"/>
</dbReference>
<gene>
    <name evidence="1" type="ORF">ONZ43_g6743</name>
</gene>
<organism evidence="1 2">
    <name type="scientific">Nemania bipapillata</name>
    <dbReference type="NCBI Taxonomy" id="110536"/>
    <lineage>
        <taxon>Eukaryota</taxon>
        <taxon>Fungi</taxon>
        <taxon>Dikarya</taxon>
        <taxon>Ascomycota</taxon>
        <taxon>Pezizomycotina</taxon>
        <taxon>Sordariomycetes</taxon>
        <taxon>Xylariomycetidae</taxon>
        <taxon>Xylariales</taxon>
        <taxon>Xylariaceae</taxon>
        <taxon>Nemania</taxon>
    </lineage>
</organism>
<dbReference type="EMBL" id="JAPESX010002540">
    <property type="protein sequence ID" value="KAJ8107402.1"/>
    <property type="molecule type" value="Genomic_DNA"/>
</dbReference>
<evidence type="ECO:0000313" key="1">
    <source>
        <dbReference type="EMBL" id="KAJ8107402.1"/>
    </source>
</evidence>
<sequence length="294" mass="31361">MKFLPILGLVASLTSTTQAHGVFSTLFINNISQGDGKCLRTSFAADNISSPITDIDSPEMACGIAGQTPAPDTCAIKAGAKLSFEFRLWASGSLPETGNNSHLGPMAIYAKQMGDASSVDPAGSGWFKLWEYGYDEMSGTWATEKLMANDGIVSVQIPSAIPTGKYLIRPEIIDLHNLEASPAQFYIGCAQVSIIEGSSKPLRVPTDDMVSIPGHIKASDPGVHFNSHPSAIKTFPYILSGPRVYEFHGAKEITEVAFGPLNDPSRIVSAPALASSMTRPIAIRGAGRVRHREL</sequence>
<accession>A0ACC2HWD3</accession>
<protein>
    <submittedName>
        <fullName evidence="1">Uncharacterized protein</fullName>
    </submittedName>
</protein>
<keyword evidence="2" id="KW-1185">Reference proteome</keyword>
<name>A0ACC2HWD3_9PEZI</name>
<reference evidence="1" key="1">
    <citation type="submission" date="2022-11" db="EMBL/GenBank/DDBJ databases">
        <title>Genome Sequence of Nemania bipapillata.</title>
        <authorList>
            <person name="Buettner E."/>
        </authorList>
    </citation>
    <scope>NUCLEOTIDE SEQUENCE</scope>
    <source>
        <strain evidence="1">CP14</strain>
    </source>
</reference>